<feature type="region of interest" description="Disordered" evidence="1">
    <location>
        <begin position="2299"/>
        <end position="2517"/>
    </location>
</feature>
<feature type="region of interest" description="Disordered" evidence="1">
    <location>
        <begin position="144"/>
        <end position="165"/>
    </location>
</feature>
<feature type="compositionally biased region" description="Basic and acidic residues" evidence="1">
    <location>
        <begin position="1055"/>
        <end position="1080"/>
    </location>
</feature>
<feature type="compositionally biased region" description="Basic and acidic residues" evidence="1">
    <location>
        <begin position="1246"/>
        <end position="1256"/>
    </location>
</feature>
<feature type="compositionally biased region" description="Polar residues" evidence="1">
    <location>
        <begin position="939"/>
        <end position="948"/>
    </location>
</feature>
<dbReference type="Proteomes" id="UP000466442">
    <property type="component" value="Unassembled WGS sequence"/>
</dbReference>
<proteinExistence type="predicted"/>
<feature type="compositionally biased region" description="Basic and acidic residues" evidence="1">
    <location>
        <begin position="1683"/>
        <end position="1718"/>
    </location>
</feature>
<feature type="compositionally biased region" description="Polar residues" evidence="1">
    <location>
        <begin position="1367"/>
        <end position="1377"/>
    </location>
</feature>
<evidence type="ECO:0000313" key="3">
    <source>
        <dbReference type="Proteomes" id="UP000466442"/>
    </source>
</evidence>
<feature type="compositionally biased region" description="Basic residues" evidence="1">
    <location>
        <begin position="2467"/>
        <end position="2481"/>
    </location>
</feature>
<organism evidence="2 3">
    <name type="scientific">Apolygus lucorum</name>
    <name type="common">Small green plant bug</name>
    <name type="synonym">Lygocoris lucorum</name>
    <dbReference type="NCBI Taxonomy" id="248454"/>
    <lineage>
        <taxon>Eukaryota</taxon>
        <taxon>Metazoa</taxon>
        <taxon>Ecdysozoa</taxon>
        <taxon>Arthropoda</taxon>
        <taxon>Hexapoda</taxon>
        <taxon>Insecta</taxon>
        <taxon>Pterygota</taxon>
        <taxon>Neoptera</taxon>
        <taxon>Paraneoptera</taxon>
        <taxon>Hemiptera</taxon>
        <taxon>Heteroptera</taxon>
        <taxon>Panheteroptera</taxon>
        <taxon>Cimicomorpha</taxon>
        <taxon>Miridae</taxon>
        <taxon>Mirini</taxon>
        <taxon>Apolygus</taxon>
    </lineage>
</organism>
<feature type="compositionally biased region" description="Polar residues" evidence="1">
    <location>
        <begin position="1448"/>
        <end position="1464"/>
    </location>
</feature>
<feature type="region of interest" description="Disordered" evidence="1">
    <location>
        <begin position="741"/>
        <end position="793"/>
    </location>
</feature>
<feature type="compositionally biased region" description="Polar residues" evidence="1">
    <location>
        <begin position="208"/>
        <end position="218"/>
    </location>
</feature>
<feature type="compositionally biased region" description="Basic and acidic residues" evidence="1">
    <location>
        <begin position="1220"/>
        <end position="1231"/>
    </location>
</feature>
<feature type="region of interest" description="Disordered" evidence="1">
    <location>
        <begin position="1402"/>
        <end position="1493"/>
    </location>
</feature>
<feature type="compositionally biased region" description="Polar residues" evidence="1">
    <location>
        <begin position="1749"/>
        <end position="1768"/>
    </location>
</feature>
<gene>
    <name evidence="2" type="ORF">GE061_003573</name>
</gene>
<feature type="compositionally biased region" description="Basic and acidic residues" evidence="1">
    <location>
        <begin position="2000"/>
        <end position="2039"/>
    </location>
</feature>
<feature type="compositionally biased region" description="Low complexity" evidence="1">
    <location>
        <begin position="1925"/>
        <end position="1936"/>
    </location>
</feature>
<feature type="compositionally biased region" description="Polar residues" evidence="1">
    <location>
        <begin position="619"/>
        <end position="644"/>
    </location>
</feature>
<dbReference type="EMBL" id="WIXP02000011">
    <property type="protein sequence ID" value="KAF6203156.1"/>
    <property type="molecule type" value="Genomic_DNA"/>
</dbReference>
<feature type="compositionally biased region" description="Low complexity" evidence="1">
    <location>
        <begin position="1232"/>
        <end position="1243"/>
    </location>
</feature>
<name>A0A8S9X506_APOLU</name>
<feature type="compositionally biased region" description="Polar residues" evidence="1">
    <location>
        <begin position="1169"/>
        <end position="1188"/>
    </location>
</feature>
<feature type="compositionally biased region" description="Low complexity" evidence="1">
    <location>
        <begin position="752"/>
        <end position="767"/>
    </location>
</feature>
<feature type="compositionally biased region" description="Polar residues" evidence="1">
    <location>
        <begin position="360"/>
        <end position="372"/>
    </location>
</feature>
<feature type="compositionally biased region" description="Polar residues" evidence="1">
    <location>
        <begin position="1477"/>
        <end position="1493"/>
    </location>
</feature>
<feature type="region of interest" description="Disordered" evidence="1">
    <location>
        <begin position="1741"/>
        <end position="1772"/>
    </location>
</feature>
<feature type="region of interest" description="Disordered" evidence="1">
    <location>
        <begin position="600"/>
        <end position="644"/>
    </location>
</feature>
<feature type="region of interest" description="Disordered" evidence="1">
    <location>
        <begin position="928"/>
        <end position="994"/>
    </location>
</feature>
<comment type="caution">
    <text evidence="2">The sequence shown here is derived from an EMBL/GenBank/DDBJ whole genome shotgun (WGS) entry which is preliminary data.</text>
</comment>
<dbReference type="OrthoDB" id="6648416at2759"/>
<feature type="region of interest" description="Disordered" evidence="1">
    <location>
        <begin position="1683"/>
        <end position="1726"/>
    </location>
</feature>
<feature type="compositionally biased region" description="Polar residues" evidence="1">
    <location>
        <begin position="600"/>
        <end position="611"/>
    </location>
</feature>
<feature type="compositionally biased region" description="Polar residues" evidence="1">
    <location>
        <begin position="40"/>
        <end position="53"/>
    </location>
</feature>
<feature type="region of interest" description="Disordered" evidence="1">
    <location>
        <begin position="194"/>
        <end position="221"/>
    </location>
</feature>
<feature type="region of interest" description="Disordered" evidence="1">
    <location>
        <begin position="358"/>
        <end position="382"/>
    </location>
</feature>
<sequence length="2517" mass="279537">MTRKKSRPQHRENVSPKSANEGGFYKMFWNSMDGDGGTDASGQSPDIQLNSPSVIVINDSDDENPYTIDENSGDNLRTPLPIKKELLLESQTSDGDKDQNEDLSDGNIPTEETIEDGVVSSLQPTLVEQSFTSLCDGSINSLPLVPDQRTASDDQQPTNQVDFPEESCSVSQDHIVNDSALEQIVIDSENATLPCESSVPSESPMEENISSDAQSVQENGCPLNEVGQVSPISSLVHQIEDLSGINHPIPTVNETFVNENRIEEEEMPNDQSENNTCSSQAMSESTGQALELLKSLLILRDEEDPICSTSVNNDHVNMDVAINDDETCVNSVTDDPLLVKGGVTRPQFTENIITDEIEDSTNQPSHFTSPESSVPEASISSNVNLSSEPTITNISEPSIIQKNEPSIISKSSETPTDEFPSYGNFLPSKIKIEPIVIMHSLDLLKKELLAFYNNCNVRIAFEHKTDNIVVDEVVDKSENKEVNMDIPITPPCLVMVERLPTPMVLKGYVALRSERFLKWKRRIIRLRNEEKFRHLGVWRRGGTRLWRECQLAGMDKSSYDRQVEYIARHRVYESSSSDESTSDGELETSTDNISEVFHHSSTLEQQNVDNSSADESDGTELNSDNHTLSSTPDKTHTGNSTNLDHSASTLLKSALTKGKLIPESFDHLVSPCRDEYIVERNTVDENLNSAGKNTAPLKITIRKTSINKSEDEREKSVESEVENSFTVIPKPVGKRVKRTFVTKRTYRKPGESHQTSTSTENSTQSSTILEPPKKRPNPFYVDDNNEDEESLLGRRSHEVENFNLLEKWDIPFEEPTLFRSPRVASRLAQIKTKEAFARKTYATKQPVVPKPVTLCKDVKEVVDMLCSKTVESMLLPDGAIINSPKITDSNKHPKPINSTPEVQDSVEAEEIPPQVETEEVTKMATFEGDDTSETHSATHYETSSTIDTSECGDSPKKVLITSPTTKRRKRPYGYRRKRGGNRAKSNRQILENSSNDEKIDTEVLGTRMIPKVLLSPIQSTQVPVVSEGPGQSPQESEEDFIQLKDIPAGIRKVENKSKIIEKSAENPVEKKDETVPDKPKMVNTRSKQPVQASDGKEIVTPRVTRSKQPTITLDPDVLENFGIRKINRKSSSSDRKNNTSDNKDECKGTPAGQPKKSIQRKKVRGSLPVDSSASVESIDSDLLNTQVHEVSEGPGEVEESNDNLIKQPLQIETPKIDSSATKEIESEKEENSQQSVVGSLLSQTRKAPEDEMDQRLVHSLNSIQSIPDSPLSPTPDAPENEVIQPRITRSKNASQSVSESPTSPTPEAPESEIVLPRITRSRNASQSVPDSPMSPTPDAPENEVVQPRITRSKNRMLRGGTGYITVKPTTNNDDTKSYMNTEDTVVSLQIPVKNQIDTIAISTSEQTQDASEDPDKGRKKEESTSDVDGSSDVDRSVAMKKSKLGSKLNINDSVTESEPDTGTYNPDDGNQIIMEKGNSQPSESVTDSGTEHITNNSIIESELLDTGNSSATTPHDTTEILLAKQIKDTIASLVLDPQNLLPSSTVIPTSTAGGIVTDLQSPIEDISLKKSATKVVSPTFTERSNSPLEANQTRGRREVLDTLNSILKLSSQNKKISDSLTSAKTNDAFEKKEAVIELKNASDDEFDSGDADDGLVVDEDRDFSDDDDNSAELASRIDQIIKDQIKSDHDLPNKKDGAGKENSKDSLGKRRDSIDERTGLPTTFLQKLRDPRIRSKLLSQLEENEDSTTSETVSAQHQSLSQTDSSKAPVSEKLVSTIRDPRARNITDPRRRVETQATATEHTIPVANDKTGIEGESTTAVPRAGSNILRDAVNPYPRAGVNILRDAVNPVAGLRSMVGPSAILSGSGNSAALSRGAPNTPSALGNISPAVVGTLPITPILPRAPLLPTPAVLLPTIAALRHTTPPVHPAPNNVNAGVTQPYVGSGATSTSEFVAPNKSDDVDDDDEESLKRRPKKQKKEVDTELMYRSPLEDLQSESRPTYDRNRTIRNQRYDRRQFSDNKRGRRDSDGTRPSRWDVRHLRQERDNLHYPEIQHPYNQERWSNQQTNGSINPIPTDCQISPIPWKRNNWYPEHSTHTNDMMHQEPQLNYMDAHLLKVSLLPKTTNLNTPPFTKIYASFNHGNPQILGVAPPTFDPKEKASTITMMDPMGQEMIDIVQLPRPTSGLTSDYFNDLPDEFSLEDLVTHPYLELSDMMDEEVEIENHGINIFDDSDEERKIVRAKPVNRRLANDPRNQSSVLVEKFDNNKNVEVKKSLSTDDPLENILHCLPALKEQYAFKKSKPDPNVSDPWDDGDKPVAPPPPTWSNEKEPETKAVSGGTATALETSPSMKNWRNPSPPKKKTSSKSRSPKRRRSRSKSPPRRTRRRSLSKSPTRRRSRSRSWSPGRRKRTRSRSPYSKGRSRSRSPYSKGRSRSRSPYSKGRSRSRSPYSKGSRAPSTKSTSPSYRSRGRSRSRSRSRGRSRSSSLGRARKTKRSRSRSPGYHRSSISPSRKRHSRR</sequence>
<keyword evidence="3" id="KW-1185">Reference proteome</keyword>
<feature type="compositionally biased region" description="Polar residues" evidence="1">
    <location>
        <begin position="2446"/>
        <end position="2461"/>
    </location>
</feature>
<protein>
    <submittedName>
        <fullName evidence="2">Uncharacterized protein</fullName>
    </submittedName>
</protein>
<feature type="compositionally biased region" description="Basic and acidic residues" evidence="1">
    <location>
        <begin position="1413"/>
        <end position="1423"/>
    </location>
</feature>
<feature type="compositionally biased region" description="Basic residues" evidence="1">
    <location>
        <begin position="2488"/>
        <end position="2497"/>
    </location>
</feature>
<accession>A0A8S9X506</accession>
<feature type="region of interest" description="Disordered" evidence="1">
    <location>
        <begin position="1925"/>
        <end position="2039"/>
    </location>
</feature>
<evidence type="ECO:0000313" key="2">
    <source>
        <dbReference type="EMBL" id="KAF6203156.1"/>
    </source>
</evidence>
<evidence type="ECO:0000256" key="1">
    <source>
        <dbReference type="SAM" id="MobiDB-lite"/>
    </source>
</evidence>
<feature type="compositionally biased region" description="Polar residues" evidence="1">
    <location>
        <begin position="2338"/>
        <end position="2354"/>
    </location>
</feature>
<feature type="compositionally biased region" description="Basic residues" evidence="1">
    <location>
        <begin position="2358"/>
        <end position="2412"/>
    </location>
</feature>
<feature type="region of interest" description="Disordered" evidence="1">
    <location>
        <begin position="1"/>
        <end position="116"/>
    </location>
</feature>
<feature type="compositionally biased region" description="Basic residues" evidence="1">
    <location>
        <begin position="965"/>
        <end position="985"/>
    </location>
</feature>
<reference evidence="2" key="1">
    <citation type="journal article" date="2021" name="Mol. Ecol. Resour.">
        <title>Apolygus lucorum genome provides insights into omnivorousness and mesophyll feeding.</title>
        <authorList>
            <person name="Liu Y."/>
            <person name="Liu H."/>
            <person name="Wang H."/>
            <person name="Huang T."/>
            <person name="Liu B."/>
            <person name="Yang B."/>
            <person name="Yin L."/>
            <person name="Li B."/>
            <person name="Zhang Y."/>
            <person name="Zhang S."/>
            <person name="Jiang F."/>
            <person name="Zhang X."/>
            <person name="Ren Y."/>
            <person name="Wang B."/>
            <person name="Wang S."/>
            <person name="Lu Y."/>
            <person name="Wu K."/>
            <person name="Fan W."/>
            <person name="Wang G."/>
        </authorList>
    </citation>
    <scope>NUCLEOTIDE SEQUENCE</scope>
    <source>
        <strain evidence="2">12Hb</strain>
    </source>
</reference>
<feature type="compositionally biased region" description="Low complexity" evidence="1">
    <location>
        <begin position="194"/>
        <end position="207"/>
    </location>
</feature>
<feature type="compositionally biased region" description="Basic and acidic residues" evidence="1">
    <location>
        <begin position="1131"/>
        <end position="1147"/>
    </location>
</feature>
<feature type="region of interest" description="Disordered" evidence="1">
    <location>
        <begin position="1643"/>
        <end position="1670"/>
    </location>
</feature>
<feature type="region of interest" description="Disordered" evidence="1">
    <location>
        <begin position="1055"/>
        <end position="1377"/>
    </location>
</feature>
<feature type="region of interest" description="Disordered" evidence="1">
    <location>
        <begin position="885"/>
        <end position="915"/>
    </location>
</feature>